<evidence type="ECO:0000256" key="1">
    <source>
        <dbReference type="ARBA" id="ARBA00022694"/>
    </source>
</evidence>
<dbReference type="InterPro" id="IPR016193">
    <property type="entry name" value="Cytidine_deaminase-like"/>
</dbReference>
<protein>
    <recommendedName>
        <fullName evidence="3">CMP/dCMP-type deaminase domain-containing protein</fullName>
    </recommendedName>
</protein>
<organism evidence="4 5">
    <name type="scientific">Rhodonia placenta</name>
    <dbReference type="NCBI Taxonomy" id="104341"/>
    <lineage>
        <taxon>Eukaryota</taxon>
        <taxon>Fungi</taxon>
        <taxon>Dikarya</taxon>
        <taxon>Basidiomycota</taxon>
        <taxon>Agaricomycotina</taxon>
        <taxon>Agaricomycetes</taxon>
        <taxon>Polyporales</taxon>
        <taxon>Adustoporiaceae</taxon>
        <taxon>Rhodonia</taxon>
    </lineage>
</organism>
<dbReference type="PANTHER" id="PTHR11079">
    <property type="entry name" value="CYTOSINE DEAMINASE FAMILY MEMBER"/>
    <property type="match status" value="1"/>
</dbReference>
<evidence type="ECO:0000313" key="5">
    <source>
        <dbReference type="Proteomes" id="UP000639403"/>
    </source>
</evidence>
<reference evidence="4" key="2">
    <citation type="journal article" name="Front. Microbiol.">
        <title>Degradative Capacity of Two Strains of Rhodonia placenta: From Phenotype to Genotype.</title>
        <authorList>
            <person name="Kolle M."/>
            <person name="Horta M.A.C."/>
            <person name="Nowrousian M."/>
            <person name="Ohm R.A."/>
            <person name="Benz J.P."/>
            <person name="Pilgard A."/>
        </authorList>
    </citation>
    <scope>NUCLEOTIDE SEQUENCE</scope>
    <source>
        <strain evidence="4">FPRL280</strain>
    </source>
</reference>
<gene>
    <name evidence="4" type="ORF">IEO21_07487</name>
</gene>
<dbReference type="Pfam" id="PF00383">
    <property type="entry name" value="dCMP_cyt_deam_1"/>
    <property type="match status" value="1"/>
</dbReference>
<dbReference type="GO" id="GO:0005737">
    <property type="term" value="C:cytoplasm"/>
    <property type="evidence" value="ECO:0007669"/>
    <property type="project" value="TreeGrafter"/>
</dbReference>
<dbReference type="AlphaFoldDB" id="A0A8H7TZQ7"/>
<dbReference type="SUPFAM" id="SSF53927">
    <property type="entry name" value="Cytidine deaminase-like"/>
    <property type="match status" value="1"/>
</dbReference>
<dbReference type="PROSITE" id="PS51747">
    <property type="entry name" value="CYT_DCMP_DEAMINASES_2"/>
    <property type="match status" value="1"/>
</dbReference>
<dbReference type="CDD" id="cd01285">
    <property type="entry name" value="nucleoside_deaminase"/>
    <property type="match status" value="1"/>
</dbReference>
<dbReference type="GO" id="GO:0005634">
    <property type="term" value="C:nucleus"/>
    <property type="evidence" value="ECO:0007669"/>
    <property type="project" value="TreeGrafter"/>
</dbReference>
<dbReference type="GO" id="GO:0008033">
    <property type="term" value="P:tRNA processing"/>
    <property type="evidence" value="ECO:0007669"/>
    <property type="project" value="UniProtKB-KW"/>
</dbReference>
<dbReference type="Proteomes" id="UP000639403">
    <property type="component" value="Unassembled WGS sequence"/>
</dbReference>
<comment type="caution">
    <text evidence="4">The sequence shown here is derived from an EMBL/GenBank/DDBJ whole genome shotgun (WGS) entry which is preliminary data.</text>
</comment>
<sequence length="356" mass="39031">MLDPDPDSLEEVVGRFIDGDLDDLIPEENLPFTHLKLVQDEEEEVMSAVRTEQAWVVALPDPKQAADTLKWLKISGLETADMDHLKRIRKQSSQMTLLLTYTRTHPSPPSLPPALALPAPYTLLVPRSAALTQTSLQLKNTLWPTVYAPRRKHEAEPWARARVRWACAAMRRVVQEARAARARGELPIAAYVPVPHDDETRAATQLSRPLIAGDTRVSAAHPLRHAVLNAIRAVAEYRAALPDASPPPASADAVSEDMREACEGGGATRNGTHYLLTSLTLFTTHEPCIMCSMALLHSRVKEVFYLIPMDKTGGCGGAACVPGLKGVNHRYAINRWRAGRDWAVECGLEVGPGTDA</sequence>
<comment type="similarity">
    <text evidence="2">Belongs to the cytidine and deoxycytidylate deaminase family. ADAT3 subfamily.</text>
</comment>
<accession>A0A8H7TZQ7</accession>
<name>A0A8H7TZQ7_9APHY</name>
<dbReference type="EMBL" id="JADOXO010000213">
    <property type="protein sequence ID" value="KAF9809223.1"/>
    <property type="molecule type" value="Genomic_DNA"/>
</dbReference>
<evidence type="ECO:0000256" key="2">
    <source>
        <dbReference type="ARBA" id="ARBA00038160"/>
    </source>
</evidence>
<dbReference type="InterPro" id="IPR002125">
    <property type="entry name" value="CMP_dCMP_dom"/>
</dbReference>
<proteinExistence type="inferred from homology"/>
<dbReference type="PANTHER" id="PTHR11079:SF156">
    <property type="entry name" value="INACTIVE TRNA-SPECIFIC ADENOSINE DEAMINASE-LIKE PROTEIN 3-RELATED"/>
    <property type="match status" value="1"/>
</dbReference>
<keyword evidence="1" id="KW-0819">tRNA processing</keyword>
<feature type="domain" description="CMP/dCMP-type deaminase" evidence="3">
    <location>
        <begin position="164"/>
        <end position="317"/>
    </location>
</feature>
<evidence type="ECO:0000313" key="4">
    <source>
        <dbReference type="EMBL" id="KAF9809223.1"/>
    </source>
</evidence>
<dbReference type="Gene3D" id="3.40.140.10">
    <property type="entry name" value="Cytidine Deaminase, domain 2"/>
    <property type="match status" value="1"/>
</dbReference>
<dbReference type="GO" id="GO:0052717">
    <property type="term" value="F:tRNA-specific adenosine-34 deaminase activity"/>
    <property type="evidence" value="ECO:0007669"/>
    <property type="project" value="TreeGrafter"/>
</dbReference>
<evidence type="ECO:0000259" key="3">
    <source>
        <dbReference type="PROSITE" id="PS51747"/>
    </source>
</evidence>
<reference evidence="4" key="1">
    <citation type="submission" date="2020-11" db="EMBL/GenBank/DDBJ databases">
        <authorList>
            <person name="Koelle M."/>
            <person name="Horta M.A.C."/>
            <person name="Nowrousian M."/>
            <person name="Ohm R.A."/>
            <person name="Benz P."/>
            <person name="Pilgard A."/>
        </authorList>
    </citation>
    <scope>NUCLEOTIDE SEQUENCE</scope>
    <source>
        <strain evidence="4">FPRL280</strain>
    </source>
</reference>